<feature type="domain" description="Cyclin-like" evidence="5">
    <location>
        <begin position="351"/>
        <end position="433"/>
    </location>
</feature>
<keyword evidence="1" id="KW-0132">Cell division</keyword>
<dbReference type="InterPro" id="IPR048258">
    <property type="entry name" value="Cyclins_cyclin-box"/>
</dbReference>
<accession>A0A1C7NB87</accession>
<evidence type="ECO:0000256" key="1">
    <source>
        <dbReference type="ARBA" id="ARBA00022618"/>
    </source>
</evidence>
<dbReference type="Pfam" id="PF02984">
    <property type="entry name" value="Cyclin_C"/>
    <property type="match status" value="1"/>
</dbReference>
<dbReference type="Gene3D" id="1.10.472.10">
    <property type="entry name" value="Cyclin-like"/>
    <property type="match status" value="2"/>
</dbReference>
<organism evidence="7 8">
    <name type="scientific">Choanephora cucurbitarum</name>
    <dbReference type="NCBI Taxonomy" id="101091"/>
    <lineage>
        <taxon>Eukaryota</taxon>
        <taxon>Fungi</taxon>
        <taxon>Fungi incertae sedis</taxon>
        <taxon>Mucoromycota</taxon>
        <taxon>Mucoromycotina</taxon>
        <taxon>Mucoromycetes</taxon>
        <taxon>Mucorales</taxon>
        <taxon>Mucorineae</taxon>
        <taxon>Choanephoraceae</taxon>
        <taxon>Choanephoroideae</taxon>
        <taxon>Choanephora</taxon>
    </lineage>
</organism>
<dbReference type="InterPro" id="IPR036915">
    <property type="entry name" value="Cyclin-like_sf"/>
</dbReference>
<evidence type="ECO:0000259" key="6">
    <source>
        <dbReference type="SMART" id="SM01332"/>
    </source>
</evidence>
<keyword evidence="3" id="KW-0131">Cell cycle</keyword>
<gene>
    <name evidence="7" type="primary">cdc13</name>
    <name evidence="7" type="ORF">A0J61_05555</name>
</gene>
<comment type="similarity">
    <text evidence="4">Belongs to the cyclin family.</text>
</comment>
<dbReference type="SMART" id="SM00385">
    <property type="entry name" value="CYCLIN"/>
    <property type="match status" value="2"/>
</dbReference>
<dbReference type="InterPro" id="IPR039361">
    <property type="entry name" value="Cyclin"/>
</dbReference>
<dbReference type="FunFam" id="1.10.472.10:FF:000001">
    <property type="entry name" value="G2/mitotic-specific cyclin"/>
    <property type="match status" value="1"/>
</dbReference>
<dbReference type="InterPro" id="IPR013763">
    <property type="entry name" value="Cyclin-like_dom"/>
</dbReference>
<name>A0A1C7NB87_9FUNG</name>
<feature type="domain" description="Cyclin C-terminal" evidence="6">
    <location>
        <begin position="347"/>
        <end position="462"/>
    </location>
</feature>
<dbReference type="GO" id="GO:0044772">
    <property type="term" value="P:mitotic cell cycle phase transition"/>
    <property type="evidence" value="ECO:0007669"/>
    <property type="project" value="InterPro"/>
</dbReference>
<dbReference type="Pfam" id="PF00134">
    <property type="entry name" value="Cyclin_N"/>
    <property type="match status" value="1"/>
</dbReference>
<evidence type="ECO:0000256" key="2">
    <source>
        <dbReference type="ARBA" id="ARBA00023127"/>
    </source>
</evidence>
<evidence type="ECO:0000256" key="3">
    <source>
        <dbReference type="ARBA" id="ARBA00023306"/>
    </source>
</evidence>
<dbReference type="PROSITE" id="PS00292">
    <property type="entry name" value="CYCLINS"/>
    <property type="match status" value="1"/>
</dbReference>
<feature type="domain" description="Cyclin-like" evidence="5">
    <location>
        <begin position="254"/>
        <end position="338"/>
    </location>
</feature>
<dbReference type="FunCoup" id="A0A1C7NB87">
    <property type="interactions" value="910"/>
</dbReference>
<dbReference type="OrthoDB" id="5590282at2759"/>
<dbReference type="AlphaFoldDB" id="A0A1C7NB87"/>
<sequence>MEQGLSSQHENLMGSLKSAKYNQIDLKKAVFDTKLMPSQRSRAILLDKSNDSIQKAPYESNAKKVEKLVVEKDTLNVIDDDEYKPYVLDFYETNKQEKEEEEKEEEFPVVPVLPIEVPDHMKHLFFPQRPNHKHALHEEERRDSKRIKINIDSTTTSSSSWPLLNSSHNDLEFKATEEAVLHDKQQEERAKQAMLQTTQSLREDQWNDPMLMAEYAGEIFGHLYDSEPNTMADPNYSNLQQHEVTWGMRSVLIDWIIEIHFLFGLLPETLFLTVNIIDRFLSQRTVVLGKLQLVGITALFIAAKFEELSTPPMHDFLFMTDNAVSEEELIKAERFILQVLDFKLCYPNPLNFLRRVCTEEMNCDIHTRTLAKYFMEASCIDHRFIGVRPSLIAAASLWLAKRMLAKGKWNTSLTKLSGYAPEDLKSTVELMLDYLAQPVTHDAFFRKWSTKRCAKASIFVRDWINRYYVNNK</sequence>
<dbReference type="EMBL" id="LUGH01000302">
    <property type="protein sequence ID" value="OBZ86395.1"/>
    <property type="molecule type" value="Genomic_DNA"/>
</dbReference>
<dbReference type="SMART" id="SM01332">
    <property type="entry name" value="Cyclin_C"/>
    <property type="match status" value="1"/>
</dbReference>
<keyword evidence="2 4" id="KW-0195">Cyclin</keyword>
<dbReference type="InterPro" id="IPR006671">
    <property type="entry name" value="Cyclin_N"/>
</dbReference>
<dbReference type="InParanoid" id="A0A1C7NB87"/>
<evidence type="ECO:0000313" key="8">
    <source>
        <dbReference type="Proteomes" id="UP000093000"/>
    </source>
</evidence>
<dbReference type="GO" id="GO:0051301">
    <property type="term" value="P:cell division"/>
    <property type="evidence" value="ECO:0007669"/>
    <property type="project" value="UniProtKB-KW"/>
</dbReference>
<evidence type="ECO:0000313" key="7">
    <source>
        <dbReference type="EMBL" id="OBZ86395.1"/>
    </source>
</evidence>
<dbReference type="GO" id="GO:0016538">
    <property type="term" value="F:cyclin-dependent protein serine/threonine kinase regulator activity"/>
    <property type="evidence" value="ECO:0007669"/>
    <property type="project" value="InterPro"/>
</dbReference>
<reference evidence="7 8" key="1">
    <citation type="submission" date="2016-03" db="EMBL/GenBank/DDBJ databases">
        <title>Choanephora cucurbitarum.</title>
        <authorList>
            <person name="Min B."/>
            <person name="Park H."/>
            <person name="Park J.-H."/>
            <person name="Shin H.-D."/>
            <person name="Choi I.-G."/>
        </authorList>
    </citation>
    <scope>NUCLEOTIDE SEQUENCE [LARGE SCALE GENOMIC DNA]</scope>
    <source>
        <strain evidence="7 8">KUS-F28377</strain>
    </source>
</reference>
<protein>
    <submittedName>
        <fullName evidence="7">G2/mitotic-specific cyclin cdc13</fullName>
    </submittedName>
</protein>
<dbReference type="SUPFAM" id="SSF47954">
    <property type="entry name" value="Cyclin-like"/>
    <property type="match status" value="2"/>
</dbReference>
<proteinExistence type="inferred from homology"/>
<evidence type="ECO:0000256" key="4">
    <source>
        <dbReference type="RuleBase" id="RU000383"/>
    </source>
</evidence>
<dbReference type="CDD" id="cd20512">
    <property type="entry name" value="CYCLIN_CLBs_yeast_rpt2"/>
    <property type="match status" value="1"/>
</dbReference>
<keyword evidence="8" id="KW-1185">Reference proteome</keyword>
<comment type="caution">
    <text evidence="7">The sequence shown here is derived from an EMBL/GenBank/DDBJ whole genome shotgun (WGS) entry which is preliminary data.</text>
</comment>
<dbReference type="Proteomes" id="UP000093000">
    <property type="component" value="Unassembled WGS sequence"/>
</dbReference>
<evidence type="ECO:0000259" key="5">
    <source>
        <dbReference type="SMART" id="SM00385"/>
    </source>
</evidence>
<dbReference type="STRING" id="101091.A0A1C7NB87"/>
<dbReference type="PANTHER" id="PTHR10177">
    <property type="entry name" value="CYCLINS"/>
    <property type="match status" value="1"/>
</dbReference>
<dbReference type="InterPro" id="IPR004367">
    <property type="entry name" value="Cyclin_C-dom"/>
</dbReference>